<dbReference type="PANTHER" id="PTHR22975">
    <property type="entry name" value="UBIQUITIN SPECIFIC PROTEINASE"/>
    <property type="match status" value="1"/>
</dbReference>
<protein>
    <recommendedName>
        <fullName evidence="5">USP domain-containing protein</fullName>
    </recommendedName>
</protein>
<evidence type="ECO:0000256" key="2">
    <source>
        <dbReference type="ARBA" id="ARBA00022786"/>
    </source>
</evidence>
<feature type="compositionally biased region" description="Polar residues" evidence="4">
    <location>
        <begin position="1497"/>
        <end position="1566"/>
    </location>
</feature>
<evidence type="ECO:0000313" key="7">
    <source>
        <dbReference type="Proteomes" id="UP001154078"/>
    </source>
</evidence>
<dbReference type="Proteomes" id="UP001154078">
    <property type="component" value="Chromosome 3"/>
</dbReference>
<proteinExistence type="inferred from homology"/>
<feature type="domain" description="USP" evidence="5">
    <location>
        <begin position="38"/>
        <end position="357"/>
    </location>
</feature>
<feature type="region of interest" description="Disordered" evidence="4">
    <location>
        <begin position="767"/>
        <end position="844"/>
    </location>
</feature>
<feature type="region of interest" description="Disordered" evidence="4">
    <location>
        <begin position="480"/>
        <end position="524"/>
    </location>
</feature>
<accession>A0A9P0FG83</accession>
<dbReference type="InterPro" id="IPR038765">
    <property type="entry name" value="Papain-like_cys_pep_sf"/>
</dbReference>
<dbReference type="OrthoDB" id="205782at2759"/>
<dbReference type="GO" id="GO:0004843">
    <property type="term" value="F:cysteine-type deubiquitinase activity"/>
    <property type="evidence" value="ECO:0007669"/>
    <property type="project" value="InterPro"/>
</dbReference>
<evidence type="ECO:0000256" key="3">
    <source>
        <dbReference type="ARBA" id="ARBA00022801"/>
    </source>
</evidence>
<feature type="region of interest" description="Disordered" evidence="4">
    <location>
        <begin position="1067"/>
        <end position="1092"/>
    </location>
</feature>
<feature type="region of interest" description="Disordered" evidence="4">
    <location>
        <begin position="1"/>
        <end position="29"/>
    </location>
</feature>
<feature type="region of interest" description="Disordered" evidence="4">
    <location>
        <begin position="1455"/>
        <end position="1595"/>
    </location>
</feature>
<feature type="region of interest" description="Disordered" evidence="4">
    <location>
        <begin position="674"/>
        <end position="724"/>
    </location>
</feature>
<dbReference type="InterPro" id="IPR001394">
    <property type="entry name" value="Peptidase_C19_UCH"/>
</dbReference>
<dbReference type="PROSITE" id="PS50235">
    <property type="entry name" value="USP_3"/>
    <property type="match status" value="1"/>
</dbReference>
<dbReference type="SUPFAM" id="SSF54001">
    <property type="entry name" value="Cysteine proteinases"/>
    <property type="match status" value="1"/>
</dbReference>
<dbReference type="EMBL" id="OV121134">
    <property type="protein sequence ID" value="CAH0552794.1"/>
    <property type="molecule type" value="Genomic_DNA"/>
</dbReference>
<feature type="compositionally biased region" description="Polar residues" evidence="4">
    <location>
        <begin position="677"/>
        <end position="686"/>
    </location>
</feature>
<dbReference type="CDD" id="cd02257">
    <property type="entry name" value="Peptidase_C19"/>
    <property type="match status" value="1"/>
</dbReference>
<gene>
    <name evidence="6" type="ORF">MELIAE_LOCUS4944</name>
</gene>
<feature type="compositionally biased region" description="Low complexity" evidence="4">
    <location>
        <begin position="1468"/>
        <end position="1482"/>
    </location>
</feature>
<evidence type="ECO:0000313" key="6">
    <source>
        <dbReference type="EMBL" id="CAH0552794.1"/>
    </source>
</evidence>
<evidence type="ECO:0000256" key="1">
    <source>
        <dbReference type="ARBA" id="ARBA00009085"/>
    </source>
</evidence>
<comment type="similarity">
    <text evidence="1">Belongs to the peptidase C19 family.</text>
</comment>
<feature type="region of interest" description="Disordered" evidence="4">
    <location>
        <begin position="385"/>
        <end position="418"/>
    </location>
</feature>
<feature type="compositionally biased region" description="Polar residues" evidence="4">
    <location>
        <begin position="1457"/>
        <end position="1467"/>
    </location>
</feature>
<feature type="compositionally biased region" description="Polar residues" evidence="4">
    <location>
        <begin position="480"/>
        <end position="490"/>
    </location>
</feature>
<dbReference type="GO" id="GO:0016579">
    <property type="term" value="P:protein deubiquitination"/>
    <property type="evidence" value="ECO:0007669"/>
    <property type="project" value="InterPro"/>
</dbReference>
<dbReference type="PANTHER" id="PTHR22975:SF9">
    <property type="entry name" value="ECHINUS SPLICE FORM 3"/>
    <property type="match status" value="1"/>
</dbReference>
<organism evidence="6 7">
    <name type="scientific">Brassicogethes aeneus</name>
    <name type="common">Rape pollen beetle</name>
    <name type="synonym">Meligethes aeneus</name>
    <dbReference type="NCBI Taxonomy" id="1431903"/>
    <lineage>
        <taxon>Eukaryota</taxon>
        <taxon>Metazoa</taxon>
        <taxon>Ecdysozoa</taxon>
        <taxon>Arthropoda</taxon>
        <taxon>Hexapoda</taxon>
        <taxon>Insecta</taxon>
        <taxon>Pterygota</taxon>
        <taxon>Neoptera</taxon>
        <taxon>Endopterygota</taxon>
        <taxon>Coleoptera</taxon>
        <taxon>Polyphaga</taxon>
        <taxon>Cucujiformia</taxon>
        <taxon>Nitidulidae</taxon>
        <taxon>Meligethinae</taxon>
        <taxon>Brassicogethes</taxon>
    </lineage>
</organism>
<evidence type="ECO:0000259" key="5">
    <source>
        <dbReference type="PROSITE" id="PS50235"/>
    </source>
</evidence>
<reference evidence="6" key="1">
    <citation type="submission" date="2021-12" db="EMBL/GenBank/DDBJ databases">
        <authorList>
            <person name="King R."/>
        </authorList>
    </citation>
    <scope>NUCLEOTIDE SEQUENCE</scope>
</reference>
<feature type="compositionally biased region" description="Basic and acidic residues" evidence="4">
    <location>
        <begin position="818"/>
        <end position="837"/>
    </location>
</feature>
<feature type="compositionally biased region" description="Basic and acidic residues" evidence="4">
    <location>
        <begin position="687"/>
        <end position="696"/>
    </location>
</feature>
<dbReference type="Pfam" id="PF00443">
    <property type="entry name" value="UCH"/>
    <property type="match status" value="1"/>
</dbReference>
<dbReference type="InterPro" id="IPR028889">
    <property type="entry name" value="USP"/>
</dbReference>
<name>A0A9P0FG83_BRAAE</name>
<feature type="compositionally biased region" description="Basic and acidic residues" evidence="4">
    <location>
        <begin position="783"/>
        <end position="805"/>
    </location>
</feature>
<dbReference type="Gene3D" id="3.90.70.10">
    <property type="entry name" value="Cysteine proteinases"/>
    <property type="match status" value="1"/>
</dbReference>
<feature type="region of interest" description="Disordered" evidence="4">
    <location>
        <begin position="539"/>
        <end position="568"/>
    </location>
</feature>
<keyword evidence="3" id="KW-0378">Hydrolase</keyword>
<dbReference type="FunFam" id="3.90.70.10:FF:000041">
    <property type="entry name" value="Inactive ubiquitin carboxyl-terminal hydrolase 53"/>
    <property type="match status" value="1"/>
</dbReference>
<evidence type="ECO:0000256" key="4">
    <source>
        <dbReference type="SAM" id="MobiDB-lite"/>
    </source>
</evidence>
<sequence length="1758" mass="198495">MATSSVSTHHHLAATMSMPPPMSIATPSRDSMTFTSTKGLLNGPGQNNCFLNSAVQVLWHLDIFRRSFRDLSGHACMTDSCIFCALKELFSQLQFSTETALPPDALRKALAESFFDQQRFQLGFMDDAAECFENMLLRIHTHIAHGEAEDMCNAKHCIPHQKFAMTLVEQNICKQCGASSEPLSYTQMVHYVSTSTLVYQVRNGRPPSDTFGQLLRRAGSMGDVRTCPSACGAVIQIGRNLMNHPEIVSVGLVWNSERPTLEHIMEVFSTIGTTLRLGDVFNTVVDTRWAETSMHNLVGVVTYYGKHYSTFFFHTKLRVWIYFDDATVREVGPRWEQVVEKCRKGRYQPLLLLYALPDGTPVNTENAPKQITPFYTEKVKKTPPQSVLRRSITPSPEKPTIGNNRRAITPNPDGSLNHKPPIPRAYNEYQNLSVIQKNLYGTQPNQDCDVVDGCLSRKEPEYITRKFLDFGHQKPQVNIHRTLSNGSSSGVEGMSIPDHMNVPRRRDSGNWSGDRNSASSASSTTMENPYLYLVGKVPHGGGSIPGSPTRTKSDSGGDAGYDSYSLSSNDSSTMSTLQHLMKMGHLAKIPEDYNNVQVQISQSCDVLCDEADELLVKSRQLEDEHDLVLALALCNAAATKARAAMNAPYNNPQTLTLARMKHNTCIMRARSLHRRMTQTQIPLSKETTPEIRHTREGSSGSGRHSRQNSRDKSSHSRQNSRELLVLEKEKPQMTKNIEIYATLPKKKDALKNKMNAFNIEDSEYMLYDKPPNRESRSIFSRNKNKDTQKSREKRSRSEDRNKMSRDFSIAPEILTGKDTLKKAKEDKEEKKDKDGKSKKQHKIRRKLLMGGLIKRKNRSMPDLTDTTVVNEPPTVTVDDSSLGLKGNLDSTSGMCGYLSEGHLEFTGNNANPNLERSKLMRKSFHCSAGKILTAAKVPPPPPLRTTSTLSKAKFNGGEVCNENVGERPKYPLPDDISYYDNQKVYANTNHYNQPHVSEYQNFDQHTYYGNNTVITRADVHQEKSPIKNIYDNGVNNIQVDSGVDEVDCLPSHSHANTLELPPYPSPMGSAIHSRQASEDFPPPPPPLDVSALDEHLPKPQKVEEPQPNSLLAQLQSKRREILSNELEVRKTTTEVKSSGDTWLRELQAKQASLRMKKSQDAKDVGVDVINTQRYLPGEKDNSIKSVRDLASKFETSESPTPKPTLNRVPSINFNLDVIKTESSPNTNVFNVKKREETHDTIPQEQIAQEIAEVERLSAAVNKTLNMNQDLPEDIRKPRQKKKSVSFCDQVILVATADEQEDDSYIPNPILERVLRTAMNKPETAAIRQEIIALRENEVQRNESLIQQESRACPEEVQYVQQPLYVRRNSVDNLLSRQNSIGSINDERSHAFSQPPLQSQPKVIPNDYNTENTQMHNGFMPSDSNPQYVEYGQYNGQTNNGINMNSYNNHFKEHDQYHNMQNGSPRQFNQQNNPPLVPNQNHNGPPLIVPNGQPRIQMHQQPSTQTAYRQSPYQPIPQNSPAYAAYYSQNRQQTSPQYRHTPPEFNNQQYSRVPYNHSPQVKQTTPSLLHHNGYGNQNGYQHPPSPSPSSVGSNYNYQQSMYRGLNNNFEGQQQRVPVPYEQTNGNYHSRQNDYDTQTNGPYQRLPQYHSDVYQRVPMPHQEQPPHDNYPVYQHALPSKQILKKTVSFEPGTKGGGAGEMQVPQMVPKAIVTPIVVNNANNCVPTDKTKCNLCRKKNVIAMNLYCTDCEFYMSRFTPRS</sequence>
<keyword evidence="2" id="KW-0833">Ubl conjugation pathway</keyword>
<dbReference type="InterPro" id="IPR052398">
    <property type="entry name" value="Ubiquitin_hydrolase_53/54"/>
</dbReference>
<keyword evidence="7" id="KW-1185">Reference proteome</keyword>